<dbReference type="InterPro" id="IPR038973">
    <property type="entry name" value="MutL/Mlh/Pms-like"/>
</dbReference>
<organism evidence="9 10">
    <name type="scientific">Acetobacteroides hydrogenigenes</name>
    <dbReference type="NCBI Taxonomy" id="979970"/>
    <lineage>
        <taxon>Bacteria</taxon>
        <taxon>Pseudomonadati</taxon>
        <taxon>Bacteroidota</taxon>
        <taxon>Bacteroidia</taxon>
        <taxon>Bacteroidales</taxon>
        <taxon>Rikenellaceae</taxon>
        <taxon>Acetobacteroides</taxon>
    </lineage>
</organism>
<protein>
    <recommendedName>
        <fullName evidence="2 5">DNA mismatch repair protein MutL</fullName>
    </recommendedName>
</protein>
<keyword evidence="10" id="KW-1185">Reference proteome</keyword>
<dbReference type="InterPro" id="IPR014762">
    <property type="entry name" value="DNA_mismatch_repair_CS"/>
</dbReference>
<dbReference type="GO" id="GO:0140664">
    <property type="term" value="F:ATP-dependent DNA damage sensor activity"/>
    <property type="evidence" value="ECO:0007669"/>
    <property type="project" value="InterPro"/>
</dbReference>
<dbReference type="SMART" id="SM01340">
    <property type="entry name" value="DNA_mis_repair"/>
    <property type="match status" value="1"/>
</dbReference>
<evidence type="ECO:0000256" key="1">
    <source>
        <dbReference type="ARBA" id="ARBA00006082"/>
    </source>
</evidence>
<dbReference type="InterPro" id="IPR042120">
    <property type="entry name" value="MutL_C_dimsub"/>
</dbReference>
<dbReference type="HAMAP" id="MF_00149">
    <property type="entry name" value="DNA_mis_repair"/>
    <property type="match status" value="1"/>
</dbReference>
<evidence type="ECO:0000313" key="9">
    <source>
        <dbReference type="EMBL" id="TCN73205.1"/>
    </source>
</evidence>
<gene>
    <name evidence="5" type="primary">mutL</name>
    <name evidence="9" type="ORF">CLV25_101426</name>
</gene>
<feature type="coiled-coil region" evidence="6">
    <location>
        <begin position="535"/>
        <end position="562"/>
    </location>
</feature>
<dbReference type="AlphaFoldDB" id="A0A4R2F1I6"/>
<dbReference type="GO" id="GO:0030983">
    <property type="term" value="F:mismatched DNA binding"/>
    <property type="evidence" value="ECO:0007669"/>
    <property type="project" value="InterPro"/>
</dbReference>
<keyword evidence="6" id="KW-0175">Coiled coil</keyword>
<dbReference type="Proteomes" id="UP000294830">
    <property type="component" value="Unassembled WGS sequence"/>
</dbReference>
<dbReference type="InterPro" id="IPR020667">
    <property type="entry name" value="DNA_mismatch_repair_MutL"/>
</dbReference>
<comment type="similarity">
    <text evidence="1 5">Belongs to the DNA mismatch repair MutL/HexB family.</text>
</comment>
<dbReference type="CDD" id="cd00782">
    <property type="entry name" value="MutL_Trans"/>
    <property type="match status" value="1"/>
</dbReference>
<keyword evidence="3 5" id="KW-0227">DNA damage</keyword>
<dbReference type="Gene3D" id="3.30.1540.20">
    <property type="entry name" value="MutL, C-terminal domain, dimerisation subdomain"/>
    <property type="match status" value="1"/>
</dbReference>
<name>A0A4R2F1I6_9BACT</name>
<dbReference type="PROSITE" id="PS00058">
    <property type="entry name" value="DNA_MISMATCH_REPAIR_1"/>
    <property type="match status" value="1"/>
</dbReference>
<keyword evidence="4 5" id="KW-0234">DNA repair</keyword>
<dbReference type="PANTHER" id="PTHR10073:SF12">
    <property type="entry name" value="DNA MISMATCH REPAIR PROTEIN MLH1"/>
    <property type="match status" value="1"/>
</dbReference>
<dbReference type="Gene3D" id="3.30.565.10">
    <property type="entry name" value="Histidine kinase-like ATPase, C-terminal domain"/>
    <property type="match status" value="1"/>
</dbReference>
<dbReference type="GO" id="GO:0032300">
    <property type="term" value="C:mismatch repair complex"/>
    <property type="evidence" value="ECO:0007669"/>
    <property type="project" value="InterPro"/>
</dbReference>
<dbReference type="CDD" id="cd16926">
    <property type="entry name" value="HATPase_MutL-MLH-PMS-like"/>
    <property type="match status" value="1"/>
</dbReference>
<reference evidence="9 10" key="1">
    <citation type="submission" date="2019-03" db="EMBL/GenBank/DDBJ databases">
        <title>Genomic Encyclopedia of Archaeal and Bacterial Type Strains, Phase II (KMG-II): from individual species to whole genera.</title>
        <authorList>
            <person name="Goeker M."/>
        </authorList>
    </citation>
    <scope>NUCLEOTIDE SEQUENCE [LARGE SCALE GENOMIC DNA]</scope>
    <source>
        <strain evidence="9 10">RL-C</strain>
    </source>
</reference>
<feature type="domain" description="DNA mismatch repair protein S5" evidence="8">
    <location>
        <begin position="209"/>
        <end position="327"/>
    </location>
</feature>
<sequence length="621" mass="69140">MSDIIELLPDSVANQIAAGEVIQRPASAIKELIENAVDAGSSAITVIIKDAGKTLIQIIDNGSGMSETDARLAFERHATSKIRSVHDIFGISTFGFRGEALASVASIAEVDLKTRKEESELGTHIVISGSELITQESISCPVGSVFSIKNIFFNVPARRKFLKSNSVELRHIINEFQRVALCHPEIAFSLINNGTEVYNLPATNLKQRIVGLMGKSITNNLIDINTETSIVKVSGYIGKPEHAKKTLGEQFFFANGRFFKSSYLQKAVFKAYAQLTPNDYYPSFFIYLEVDPSAIDINIHPTKTEIKFEDESAIWQILNASVRESIGKFSVSPSIDFDTYGVIDIPVFSKNDPVTMPEIDINPSFNPFEESNNHSVPTLNGSSFRKDTAPKGWQKLYEGFPSSENHPFETYKSPSFIEFDDEPEVEQKTIDIGSTDQIFFQIKGRYILTPVKSGVMIIDQSKAHQRILFEYYLSAIEYHTGIVQQELFPQIVELNPSDFVLLVGMVSELQCIGWDIRPNGSQTVAIHGSPASLSNQNFRQVLENLIQEMKNEEAELQESTKTKIARSMAIASAIKPGQQMNALEMQDMFDKLFACSSPNISPLGKPTLFILGLDELENRFK</sequence>
<dbReference type="EMBL" id="SLWB01000001">
    <property type="protein sequence ID" value="TCN73205.1"/>
    <property type="molecule type" value="Genomic_DNA"/>
</dbReference>
<dbReference type="SUPFAM" id="SSF54211">
    <property type="entry name" value="Ribosomal protein S5 domain 2-like"/>
    <property type="match status" value="1"/>
</dbReference>
<evidence type="ECO:0000256" key="5">
    <source>
        <dbReference type="HAMAP-Rule" id="MF_00149"/>
    </source>
</evidence>
<dbReference type="InterPro" id="IPR036890">
    <property type="entry name" value="HATPase_C_sf"/>
</dbReference>
<dbReference type="InterPro" id="IPR020568">
    <property type="entry name" value="Ribosomal_Su5_D2-typ_SF"/>
</dbReference>
<evidence type="ECO:0000256" key="4">
    <source>
        <dbReference type="ARBA" id="ARBA00023204"/>
    </source>
</evidence>
<dbReference type="Gene3D" id="3.30.1370.100">
    <property type="entry name" value="MutL, C-terminal domain, regulatory subdomain"/>
    <property type="match status" value="1"/>
</dbReference>
<dbReference type="RefSeq" id="WP_131837980.1">
    <property type="nucleotide sequence ID" value="NZ_SLWB01000001.1"/>
</dbReference>
<dbReference type="Pfam" id="PF01119">
    <property type="entry name" value="DNA_mis_repair"/>
    <property type="match status" value="1"/>
</dbReference>
<evidence type="ECO:0000259" key="8">
    <source>
        <dbReference type="SMART" id="SM01340"/>
    </source>
</evidence>
<dbReference type="InterPro" id="IPR013507">
    <property type="entry name" value="DNA_mismatch_S5_2-like"/>
</dbReference>
<dbReference type="InterPro" id="IPR014721">
    <property type="entry name" value="Ribsml_uS5_D2-typ_fold_subgr"/>
</dbReference>
<dbReference type="GO" id="GO:0006298">
    <property type="term" value="P:mismatch repair"/>
    <property type="evidence" value="ECO:0007669"/>
    <property type="project" value="UniProtKB-UniRule"/>
</dbReference>
<dbReference type="InterPro" id="IPR002099">
    <property type="entry name" value="MutL/Mlh/PMS"/>
</dbReference>
<evidence type="ECO:0000313" key="10">
    <source>
        <dbReference type="Proteomes" id="UP000294830"/>
    </source>
</evidence>
<dbReference type="GO" id="GO:0005524">
    <property type="term" value="F:ATP binding"/>
    <property type="evidence" value="ECO:0007669"/>
    <property type="project" value="InterPro"/>
</dbReference>
<dbReference type="SUPFAM" id="SSF55874">
    <property type="entry name" value="ATPase domain of HSP90 chaperone/DNA topoisomerase II/histidine kinase"/>
    <property type="match status" value="1"/>
</dbReference>
<dbReference type="InterPro" id="IPR042121">
    <property type="entry name" value="MutL_C_regsub"/>
</dbReference>
<evidence type="ECO:0000259" key="7">
    <source>
        <dbReference type="SMART" id="SM00853"/>
    </source>
</evidence>
<dbReference type="Pfam" id="PF08676">
    <property type="entry name" value="MutL_C"/>
    <property type="match status" value="1"/>
</dbReference>
<accession>A0A4R2F1I6</accession>
<dbReference type="InterPro" id="IPR037198">
    <property type="entry name" value="MutL_C_sf"/>
</dbReference>
<evidence type="ECO:0000256" key="3">
    <source>
        <dbReference type="ARBA" id="ARBA00022763"/>
    </source>
</evidence>
<dbReference type="SUPFAM" id="SSF118116">
    <property type="entry name" value="DNA mismatch repair protein MutL"/>
    <property type="match status" value="1"/>
</dbReference>
<dbReference type="PANTHER" id="PTHR10073">
    <property type="entry name" value="DNA MISMATCH REPAIR PROTEIN MLH, PMS, MUTL"/>
    <property type="match status" value="1"/>
</dbReference>
<evidence type="ECO:0000256" key="2">
    <source>
        <dbReference type="ARBA" id="ARBA00021975"/>
    </source>
</evidence>
<feature type="domain" description="MutL C-terminal dimerisation" evidence="7">
    <location>
        <begin position="438"/>
        <end position="580"/>
    </location>
</feature>
<dbReference type="InterPro" id="IPR014790">
    <property type="entry name" value="MutL_C"/>
</dbReference>
<dbReference type="NCBIfam" id="TIGR00585">
    <property type="entry name" value="mutl"/>
    <property type="match status" value="1"/>
</dbReference>
<dbReference type="FunFam" id="3.30.565.10:FF:000003">
    <property type="entry name" value="DNA mismatch repair endonuclease MutL"/>
    <property type="match status" value="1"/>
</dbReference>
<dbReference type="OrthoDB" id="9763467at2"/>
<comment type="function">
    <text evidence="5">This protein is involved in the repair of mismatches in DNA. It is required for dam-dependent methyl-directed DNA mismatch repair. May act as a 'molecular matchmaker', a protein that promotes the formation of a stable complex between two or more DNA-binding proteins in an ATP-dependent manner without itself being part of a final effector complex.</text>
</comment>
<comment type="caution">
    <text evidence="9">The sequence shown here is derived from an EMBL/GenBank/DDBJ whole genome shotgun (WGS) entry which is preliminary data.</text>
</comment>
<dbReference type="GO" id="GO:0016887">
    <property type="term" value="F:ATP hydrolysis activity"/>
    <property type="evidence" value="ECO:0007669"/>
    <property type="project" value="InterPro"/>
</dbReference>
<dbReference type="Gene3D" id="3.30.230.10">
    <property type="match status" value="1"/>
</dbReference>
<evidence type="ECO:0000256" key="6">
    <source>
        <dbReference type="SAM" id="Coils"/>
    </source>
</evidence>
<proteinExistence type="inferred from homology"/>
<dbReference type="SMART" id="SM00853">
    <property type="entry name" value="MutL_C"/>
    <property type="match status" value="1"/>
</dbReference>
<dbReference type="Pfam" id="PF13589">
    <property type="entry name" value="HATPase_c_3"/>
    <property type="match status" value="1"/>
</dbReference>